<protein>
    <recommendedName>
        <fullName evidence="3">Ig-like domain-containing protein</fullName>
    </recommendedName>
</protein>
<dbReference type="SUPFAM" id="SSF48726">
    <property type="entry name" value="Immunoglobulin"/>
    <property type="match status" value="2"/>
</dbReference>
<keyword evidence="5" id="KW-1185">Reference proteome</keyword>
<dbReference type="SMART" id="SM00408">
    <property type="entry name" value="IGc2"/>
    <property type="match status" value="1"/>
</dbReference>
<reference evidence="4 5" key="1">
    <citation type="journal article" date="2012" name="Genome Biol.">
        <title>Sequencing three crocodilian genomes to illuminate the evolution of archosaurs and amniotes.</title>
        <authorList>
            <person name="St John J.A."/>
            <person name="Braun E.L."/>
            <person name="Isberg S.R."/>
            <person name="Miles L.G."/>
            <person name="Chong A.Y."/>
            <person name="Gongora J."/>
            <person name="Dalzell P."/>
            <person name="Moran C."/>
            <person name="Bed'hom B."/>
            <person name="Abzhanov A."/>
            <person name="Burgess S.C."/>
            <person name="Cooksey A.M."/>
            <person name="Castoe T.A."/>
            <person name="Crawford N.G."/>
            <person name="Densmore L.D."/>
            <person name="Drew J.C."/>
            <person name="Edwards S.V."/>
            <person name="Faircloth B.C."/>
            <person name="Fujita M.K."/>
            <person name="Greenwold M.J."/>
            <person name="Hoffmann F.G."/>
            <person name="Howard J.M."/>
            <person name="Iguchi T."/>
            <person name="Janes D.E."/>
            <person name="Khan S.Y."/>
            <person name="Kohno S."/>
            <person name="de Koning A.J."/>
            <person name="Lance S.L."/>
            <person name="McCarthy F.M."/>
            <person name="McCormack J.E."/>
            <person name="Merchant M.E."/>
            <person name="Peterson D.G."/>
            <person name="Pollock D.D."/>
            <person name="Pourmand N."/>
            <person name="Raney B.J."/>
            <person name="Roessler K.A."/>
            <person name="Sanford J.R."/>
            <person name="Sawyer R.H."/>
            <person name="Schmidt C.J."/>
            <person name="Triplett E.W."/>
            <person name="Tuberville T.D."/>
            <person name="Venegas-Anaya M."/>
            <person name="Howard J.T."/>
            <person name="Jarvis E.D."/>
            <person name="Guillette L.J.Jr."/>
            <person name="Glenn T.C."/>
            <person name="Green R.E."/>
            <person name="Ray D.A."/>
        </authorList>
    </citation>
    <scope>NUCLEOTIDE SEQUENCE [LARGE SCALE GENOMIC DNA]</scope>
    <source>
        <strain evidence="4">KSC_2009_1</strain>
    </source>
</reference>
<dbReference type="AlphaFoldDB" id="A0A151PFP3"/>
<feature type="transmembrane region" description="Helical" evidence="1">
    <location>
        <begin position="296"/>
        <end position="317"/>
    </location>
</feature>
<evidence type="ECO:0000256" key="1">
    <source>
        <dbReference type="SAM" id="Phobius"/>
    </source>
</evidence>
<dbReference type="Proteomes" id="UP000050525">
    <property type="component" value="Unassembled WGS sequence"/>
</dbReference>
<keyword evidence="2" id="KW-0732">Signal</keyword>
<organism evidence="4 5">
    <name type="scientific">Alligator mississippiensis</name>
    <name type="common">American alligator</name>
    <dbReference type="NCBI Taxonomy" id="8496"/>
    <lineage>
        <taxon>Eukaryota</taxon>
        <taxon>Metazoa</taxon>
        <taxon>Chordata</taxon>
        <taxon>Craniata</taxon>
        <taxon>Vertebrata</taxon>
        <taxon>Euteleostomi</taxon>
        <taxon>Archelosauria</taxon>
        <taxon>Archosauria</taxon>
        <taxon>Crocodylia</taxon>
        <taxon>Alligatoridae</taxon>
        <taxon>Alligatorinae</taxon>
        <taxon>Alligator</taxon>
    </lineage>
</organism>
<keyword evidence="1" id="KW-0472">Membrane</keyword>
<evidence type="ECO:0000259" key="3">
    <source>
        <dbReference type="PROSITE" id="PS50835"/>
    </source>
</evidence>
<dbReference type="InterPro" id="IPR013783">
    <property type="entry name" value="Ig-like_fold"/>
</dbReference>
<comment type="caution">
    <text evidence="4">The sequence shown here is derived from an EMBL/GenBank/DDBJ whole genome shotgun (WGS) entry which is preliminary data.</text>
</comment>
<name>A0A151PFP3_ALLMI</name>
<dbReference type="InterPro" id="IPR003598">
    <property type="entry name" value="Ig_sub2"/>
</dbReference>
<keyword evidence="1" id="KW-1133">Transmembrane helix</keyword>
<dbReference type="InterPro" id="IPR047012">
    <property type="entry name" value="ICAM_VCAM"/>
</dbReference>
<dbReference type="PANTHER" id="PTHR13771">
    <property type="entry name" value="INTERCELLULAR ADHESION MOLECULE"/>
    <property type="match status" value="1"/>
</dbReference>
<keyword evidence="1" id="KW-0812">Transmembrane</keyword>
<dbReference type="Pfam" id="PF13927">
    <property type="entry name" value="Ig_3"/>
    <property type="match status" value="1"/>
</dbReference>
<dbReference type="InterPro" id="IPR036179">
    <property type="entry name" value="Ig-like_dom_sf"/>
</dbReference>
<dbReference type="GO" id="GO:0007155">
    <property type="term" value="P:cell adhesion"/>
    <property type="evidence" value="ECO:0007669"/>
    <property type="project" value="InterPro"/>
</dbReference>
<evidence type="ECO:0000313" key="5">
    <source>
        <dbReference type="Proteomes" id="UP000050525"/>
    </source>
</evidence>
<dbReference type="EMBL" id="AKHW03000333">
    <property type="protein sequence ID" value="KYO47911.1"/>
    <property type="molecule type" value="Genomic_DNA"/>
</dbReference>
<feature type="chain" id="PRO_5007586982" description="Ig-like domain-containing protein" evidence="2">
    <location>
        <begin position="22"/>
        <end position="408"/>
    </location>
</feature>
<proteinExistence type="predicted"/>
<dbReference type="Gene3D" id="2.60.40.10">
    <property type="entry name" value="Immunoglobulins"/>
    <property type="match status" value="3"/>
</dbReference>
<dbReference type="PROSITE" id="PS50835">
    <property type="entry name" value="IG_LIKE"/>
    <property type="match status" value="1"/>
</dbReference>
<dbReference type="eggNOG" id="ENOG502SN2G">
    <property type="taxonomic scope" value="Eukaryota"/>
</dbReference>
<dbReference type="GO" id="GO:0005178">
    <property type="term" value="F:integrin binding"/>
    <property type="evidence" value="ECO:0007669"/>
    <property type="project" value="InterPro"/>
</dbReference>
<sequence>MGRLRALSPLALLCLCLPAACLDPCVPSITPPKPVVPFGGSVDLNCTCANASELNWEVSVLKKTQQGPGWVSLSITNISDWSPVDLKCYRQGDLEGRAIVEDMLHVYELSHLEIHPDAEIVARRKGQVFCRVYARTSEESEPDLTLTLSSGGHEWLRTHRNHSLQYDFVLKPEQDGTELVCEAKLHLGQQELSVNTSVTLRVWAIPYNVSVWAEQMSVAAGGNIVVRCHAQGNPPPVLHWVLPSEDGVQRLDNDSIVTISTAQSAHNGTYKCVAENRFGSVTGQTDVVVEASYQVWVAPVVVVVMLIVVACICLSLWKILSPTAWHPSLERALKWVTLELLPMLEEGETYLVTCWMDLLGDLLGGQHDATGYLHLQGSPNVVVTPQPRGRSLLGATSLVRHCHSLTLG</sequence>
<feature type="signal peptide" evidence="2">
    <location>
        <begin position="1"/>
        <end position="21"/>
    </location>
</feature>
<feature type="domain" description="Ig-like" evidence="3">
    <location>
        <begin position="206"/>
        <end position="288"/>
    </location>
</feature>
<evidence type="ECO:0000256" key="2">
    <source>
        <dbReference type="SAM" id="SignalP"/>
    </source>
</evidence>
<accession>A0A151PFP3</accession>
<evidence type="ECO:0000313" key="4">
    <source>
        <dbReference type="EMBL" id="KYO47911.1"/>
    </source>
</evidence>
<dbReference type="SMART" id="SM00409">
    <property type="entry name" value="IG"/>
    <property type="match status" value="2"/>
</dbReference>
<dbReference type="InterPro" id="IPR007110">
    <property type="entry name" value="Ig-like_dom"/>
</dbReference>
<dbReference type="PANTHER" id="PTHR13771:SF9">
    <property type="entry name" value="INTERCELLULAR ADHESION MOLECULE 5"/>
    <property type="match status" value="1"/>
</dbReference>
<dbReference type="InterPro" id="IPR003599">
    <property type="entry name" value="Ig_sub"/>
</dbReference>
<gene>
    <name evidence="4" type="ORF">Y1Q_0020740</name>
</gene>